<dbReference type="Proteomes" id="UP000431080">
    <property type="component" value="Unassembled WGS sequence"/>
</dbReference>
<sequence length="321" mass="33878">MRAAVFDRYGPPEVLRIAMVPKPRPAAGEVLVRVLTTSLNGGEVEARAGRLSAVLGQNFPMRTGVDLVGEIVEVAGDVRDVQVGQVVWATSESPPGTAAEYVAVRRGRLSLSPTTLTAAQAVTMPVGATTALTALRDKVAIKAGERLLVRGATGGVGSFAVQIGNLQGAHVTALARAEALETARALGADEAIDCRSTPLSALGRFDVILDTAGTDLRAQRRLLNTGGRMVTITIDMNRRLASLAYLLGSTIHGSRRVRIFRGDPDTELMTEVAMLADRSVLRPIVNEVYPLDRIADAHRSLEAGGVIGKHVIEIAKPSVVG</sequence>
<dbReference type="InterPro" id="IPR036291">
    <property type="entry name" value="NAD(P)-bd_dom_sf"/>
</dbReference>
<dbReference type="GO" id="GO:0016491">
    <property type="term" value="F:oxidoreductase activity"/>
    <property type="evidence" value="ECO:0007669"/>
    <property type="project" value="InterPro"/>
</dbReference>
<protein>
    <submittedName>
        <fullName evidence="2">Zinc-binding dehydrogenase</fullName>
    </submittedName>
</protein>
<dbReference type="SUPFAM" id="SSF50129">
    <property type="entry name" value="GroES-like"/>
    <property type="match status" value="1"/>
</dbReference>
<dbReference type="InterPro" id="IPR013154">
    <property type="entry name" value="ADH-like_N"/>
</dbReference>
<dbReference type="EMBL" id="WJIF01000007">
    <property type="protein sequence ID" value="MRG60726.1"/>
    <property type="molecule type" value="Genomic_DNA"/>
</dbReference>
<dbReference type="CDD" id="cd08267">
    <property type="entry name" value="MDR1"/>
    <property type="match status" value="1"/>
</dbReference>
<reference evidence="2 3" key="1">
    <citation type="submission" date="2019-10" db="EMBL/GenBank/DDBJ databases">
        <authorList>
            <person name="Nie G."/>
            <person name="Ming H."/>
            <person name="Yi B."/>
        </authorList>
    </citation>
    <scope>NUCLEOTIDE SEQUENCE [LARGE SCALE GENOMIC DNA]</scope>
    <source>
        <strain evidence="2 3">CFH 90414</strain>
    </source>
</reference>
<dbReference type="Gene3D" id="3.40.50.720">
    <property type="entry name" value="NAD(P)-binding Rossmann-like Domain"/>
    <property type="match status" value="1"/>
</dbReference>
<dbReference type="InterPro" id="IPR020843">
    <property type="entry name" value="ER"/>
</dbReference>
<evidence type="ECO:0000313" key="3">
    <source>
        <dbReference type="Proteomes" id="UP000431080"/>
    </source>
</evidence>
<comment type="caution">
    <text evidence="2">The sequence shown here is derived from an EMBL/GenBank/DDBJ whole genome shotgun (WGS) entry which is preliminary data.</text>
</comment>
<dbReference type="AlphaFoldDB" id="A0A6I2FDY6"/>
<dbReference type="Pfam" id="PF08240">
    <property type="entry name" value="ADH_N"/>
    <property type="match status" value="1"/>
</dbReference>
<dbReference type="PANTHER" id="PTHR11695">
    <property type="entry name" value="ALCOHOL DEHYDROGENASE RELATED"/>
    <property type="match status" value="1"/>
</dbReference>
<evidence type="ECO:0000313" key="2">
    <source>
        <dbReference type="EMBL" id="MRG60726.1"/>
    </source>
</evidence>
<dbReference type="Pfam" id="PF13602">
    <property type="entry name" value="ADH_zinc_N_2"/>
    <property type="match status" value="1"/>
</dbReference>
<gene>
    <name evidence="2" type="ORF">GE115_12725</name>
</gene>
<dbReference type="InterPro" id="IPR011032">
    <property type="entry name" value="GroES-like_sf"/>
</dbReference>
<dbReference type="SMART" id="SM00829">
    <property type="entry name" value="PKS_ER"/>
    <property type="match status" value="1"/>
</dbReference>
<dbReference type="PANTHER" id="PTHR11695:SF294">
    <property type="entry name" value="RETICULON-4-INTERACTING PROTEIN 1, MITOCHONDRIAL"/>
    <property type="match status" value="1"/>
</dbReference>
<dbReference type="InterPro" id="IPR050700">
    <property type="entry name" value="YIM1/Zinc_Alcohol_DH_Fams"/>
</dbReference>
<accession>A0A6I2FDY6</accession>
<organism evidence="2 3">
    <name type="scientific">Agromyces agglutinans</name>
    <dbReference type="NCBI Taxonomy" id="2662258"/>
    <lineage>
        <taxon>Bacteria</taxon>
        <taxon>Bacillati</taxon>
        <taxon>Actinomycetota</taxon>
        <taxon>Actinomycetes</taxon>
        <taxon>Micrococcales</taxon>
        <taxon>Microbacteriaceae</taxon>
        <taxon>Agromyces</taxon>
    </lineage>
</organism>
<feature type="domain" description="Enoyl reductase (ER)" evidence="1">
    <location>
        <begin position="10"/>
        <end position="312"/>
    </location>
</feature>
<evidence type="ECO:0000259" key="1">
    <source>
        <dbReference type="SMART" id="SM00829"/>
    </source>
</evidence>
<dbReference type="Gene3D" id="3.90.180.10">
    <property type="entry name" value="Medium-chain alcohol dehydrogenases, catalytic domain"/>
    <property type="match status" value="1"/>
</dbReference>
<keyword evidence="3" id="KW-1185">Reference proteome</keyword>
<proteinExistence type="predicted"/>
<dbReference type="SUPFAM" id="SSF51735">
    <property type="entry name" value="NAD(P)-binding Rossmann-fold domains"/>
    <property type="match status" value="1"/>
</dbReference>
<name>A0A6I2FDY6_9MICO</name>